<evidence type="ECO:0000256" key="13">
    <source>
        <dbReference type="SAM" id="Phobius"/>
    </source>
</evidence>
<comment type="subcellular location">
    <subcellularLocation>
        <location evidence="1">Membrane</location>
        <topology evidence="1">Single-pass type II membrane protein</topology>
    </subcellularLocation>
</comment>
<reference evidence="15 16" key="1">
    <citation type="submission" date="2025-04" db="UniProtKB">
        <authorList>
            <consortium name="RefSeq"/>
        </authorList>
    </citation>
    <scope>IDENTIFICATION</scope>
    <source>
        <strain evidence="15 16">15112-1751.03</strain>
        <tissue evidence="15 16">Whole Adult</tissue>
    </source>
</reference>
<keyword evidence="3" id="KW-0328">Glycosyltransferase</keyword>
<evidence type="ECO:0000256" key="6">
    <source>
        <dbReference type="ARBA" id="ARBA00022968"/>
    </source>
</evidence>
<evidence type="ECO:0000256" key="9">
    <source>
        <dbReference type="ARBA" id="ARBA00023180"/>
    </source>
</evidence>
<evidence type="ECO:0000313" key="16">
    <source>
        <dbReference type="RefSeq" id="XP_051862952.1"/>
    </source>
</evidence>
<comment type="function">
    <text evidence="10">Glycosyltransferase which elongates the O-linked glucose attached to EGF-like repeats in the extracellular domain of Notch proteins by catalyzing the addition of xylose.</text>
</comment>
<organism evidence="14 15">
    <name type="scientific">Drosophila albomicans</name>
    <name type="common">Fruit fly</name>
    <dbReference type="NCBI Taxonomy" id="7291"/>
    <lineage>
        <taxon>Eukaryota</taxon>
        <taxon>Metazoa</taxon>
        <taxon>Ecdysozoa</taxon>
        <taxon>Arthropoda</taxon>
        <taxon>Hexapoda</taxon>
        <taxon>Insecta</taxon>
        <taxon>Pterygota</taxon>
        <taxon>Neoptera</taxon>
        <taxon>Endopterygota</taxon>
        <taxon>Diptera</taxon>
        <taxon>Brachycera</taxon>
        <taxon>Muscomorpha</taxon>
        <taxon>Ephydroidea</taxon>
        <taxon>Drosophilidae</taxon>
        <taxon>Drosophila</taxon>
    </lineage>
</organism>
<keyword evidence="8 13" id="KW-0472">Membrane</keyword>
<evidence type="ECO:0000256" key="3">
    <source>
        <dbReference type="ARBA" id="ARBA00022676"/>
    </source>
</evidence>
<comment type="catalytic activity">
    <reaction evidence="12">
        <text>3-O-(beta-D-glucosyl)-L-seryl-[EGF-like domain protein] + UDP-alpha-D-xylose = 3-O-[alpha-D-xylosyl-(1-&gt;3)-beta-D-glucosyl]-L-seryl-[EGF-like domain protein] + UDP + H(+)</text>
        <dbReference type="Rhea" id="RHEA:56064"/>
        <dbReference type="Rhea" id="RHEA-COMP:14610"/>
        <dbReference type="Rhea" id="RHEA-COMP:14611"/>
        <dbReference type="ChEBI" id="CHEBI:15378"/>
        <dbReference type="ChEBI" id="CHEBI:57632"/>
        <dbReference type="ChEBI" id="CHEBI:58223"/>
        <dbReference type="ChEBI" id="CHEBI:140575"/>
        <dbReference type="ChEBI" id="CHEBI:140576"/>
        <dbReference type="EC" id="2.4.2.42"/>
    </reaction>
</comment>
<dbReference type="InterPro" id="IPR002495">
    <property type="entry name" value="Glyco_trans_8"/>
</dbReference>
<dbReference type="RefSeq" id="XP_051862952.1">
    <property type="nucleotide sequence ID" value="XM_052006992.1"/>
</dbReference>
<evidence type="ECO:0000313" key="14">
    <source>
        <dbReference type="Proteomes" id="UP000515160"/>
    </source>
</evidence>
<keyword evidence="5 13" id="KW-0812">Transmembrane</keyword>
<dbReference type="Pfam" id="PF01501">
    <property type="entry name" value="Glyco_transf_8"/>
    <property type="match status" value="1"/>
</dbReference>
<evidence type="ECO:0000256" key="7">
    <source>
        <dbReference type="ARBA" id="ARBA00022989"/>
    </source>
</evidence>
<evidence type="ECO:0000256" key="4">
    <source>
        <dbReference type="ARBA" id="ARBA00022679"/>
    </source>
</evidence>
<gene>
    <name evidence="15 16" type="primary">LOC117573178</name>
</gene>
<dbReference type="PANTHER" id="PTHR46012:SF2">
    <property type="entry name" value="IP22168P"/>
    <property type="match status" value="1"/>
</dbReference>
<keyword evidence="9" id="KW-0325">Glycoprotein</keyword>
<protein>
    <recommendedName>
        <fullName evidence="11">UDP-D-xylose:beta-D-glucoside alpha-1,3-D-xylosyltransferase</fullName>
        <ecNumber evidence="11">2.4.2.42</ecNumber>
    </recommendedName>
</protein>
<accession>A0A6P8XGX6</accession>
<keyword evidence="6" id="KW-0735">Signal-anchor</keyword>
<dbReference type="PANTHER" id="PTHR46012">
    <property type="entry name" value="IP22168P"/>
    <property type="match status" value="1"/>
</dbReference>
<keyword evidence="7 13" id="KW-1133">Transmembrane helix</keyword>
<dbReference type="InterPro" id="IPR029044">
    <property type="entry name" value="Nucleotide-diphossugar_trans"/>
</dbReference>
<dbReference type="AlphaFoldDB" id="A0A6P8XGX6"/>
<sequence>MCNWKINFQIYVYKMRHLHMCFLCMTALLTLFYIFNERPRWDYLEPLKQTNKINNEKGIIHIVVVTCGQRSQETLIMIKSAILFNYYQEYLRFIIFTEDPLTDTLKEKLSDWSEIVPQTFDFQLLPLKFPNQSESEWKTLFKPCAAQRLFLPLLLTEVDSLLYVDTDILFLSPVTDIWKFFGRFNESQIAALAPEHENENIGWYNRFARHPFYGRLGVNSGVMLMNLTRMRNFNWEQHVLPIYKEYKLRITWGDQDIINILFYYHPDKLHIMPCEYNYRPDHCMYMSICNTSHSGIKLLHGNRGYFHLNKQPLFKIIYSAIESYQLGTNVYTNFLMPLRASLSAQAVNESTCGKIARDSLLVANFIFEN</sequence>
<dbReference type="Gene3D" id="3.90.550.10">
    <property type="entry name" value="Spore Coat Polysaccharide Biosynthesis Protein SpsA, Chain A"/>
    <property type="match status" value="1"/>
</dbReference>
<evidence type="ECO:0000256" key="2">
    <source>
        <dbReference type="ARBA" id="ARBA00006351"/>
    </source>
</evidence>
<name>A0A6P8XGX6_DROAB</name>
<dbReference type="GO" id="GO:0140563">
    <property type="term" value="F:UDP-D-xylose:beta-D-glucoside alpha-1,3-D-xylosyltransferase activity"/>
    <property type="evidence" value="ECO:0007669"/>
    <property type="project" value="UniProtKB-EC"/>
</dbReference>
<dbReference type="SUPFAM" id="SSF53448">
    <property type="entry name" value="Nucleotide-diphospho-sugar transferases"/>
    <property type="match status" value="1"/>
</dbReference>
<feature type="transmembrane region" description="Helical" evidence="13">
    <location>
        <begin position="17"/>
        <end position="35"/>
    </location>
</feature>
<dbReference type="OrthoDB" id="6238971at2759"/>
<keyword evidence="4" id="KW-0808">Transferase</keyword>
<evidence type="ECO:0000313" key="15">
    <source>
        <dbReference type="RefSeq" id="XP_034112039.1"/>
    </source>
</evidence>
<dbReference type="GO" id="GO:0016266">
    <property type="term" value="P:protein O-linked glycosylation via N-acetyl-galactosamine"/>
    <property type="evidence" value="ECO:0007669"/>
    <property type="project" value="TreeGrafter"/>
</dbReference>
<evidence type="ECO:0000256" key="8">
    <source>
        <dbReference type="ARBA" id="ARBA00023136"/>
    </source>
</evidence>
<keyword evidence="14" id="KW-1185">Reference proteome</keyword>
<dbReference type="Proteomes" id="UP000515160">
    <property type="component" value="Chromosome 2R"/>
</dbReference>
<evidence type="ECO:0000256" key="10">
    <source>
        <dbReference type="ARBA" id="ARBA00037301"/>
    </source>
</evidence>
<comment type="similarity">
    <text evidence="2">Belongs to the glycosyltransferase 8 family.</text>
</comment>
<evidence type="ECO:0000256" key="1">
    <source>
        <dbReference type="ARBA" id="ARBA00004606"/>
    </source>
</evidence>
<evidence type="ECO:0000256" key="12">
    <source>
        <dbReference type="ARBA" id="ARBA00049181"/>
    </source>
</evidence>
<proteinExistence type="inferred from homology"/>
<dbReference type="InterPro" id="IPR051993">
    <property type="entry name" value="Glycosyltransferase_8"/>
</dbReference>
<dbReference type="GO" id="GO:0016020">
    <property type="term" value="C:membrane"/>
    <property type="evidence" value="ECO:0007669"/>
    <property type="project" value="UniProtKB-SubCell"/>
</dbReference>
<dbReference type="GeneID" id="117573178"/>
<dbReference type="CTD" id="43008"/>
<dbReference type="RefSeq" id="XP_034112039.1">
    <property type="nucleotide sequence ID" value="XM_034256148.2"/>
</dbReference>
<dbReference type="EC" id="2.4.2.42" evidence="11"/>
<evidence type="ECO:0000256" key="5">
    <source>
        <dbReference type="ARBA" id="ARBA00022692"/>
    </source>
</evidence>
<evidence type="ECO:0000256" key="11">
    <source>
        <dbReference type="ARBA" id="ARBA00038854"/>
    </source>
</evidence>